<dbReference type="SUPFAM" id="SSF53448">
    <property type="entry name" value="Nucleotide-diphospho-sugar transferases"/>
    <property type="match status" value="1"/>
</dbReference>
<dbReference type="GO" id="GO:0047355">
    <property type="term" value="F:CDP-glycerol glycerophosphotransferase activity"/>
    <property type="evidence" value="ECO:0007669"/>
    <property type="project" value="InterPro"/>
</dbReference>
<evidence type="ECO:0000256" key="5">
    <source>
        <dbReference type="ARBA" id="ARBA00022944"/>
    </source>
</evidence>
<evidence type="ECO:0000256" key="3">
    <source>
        <dbReference type="ARBA" id="ARBA00022475"/>
    </source>
</evidence>
<evidence type="ECO:0000256" key="4">
    <source>
        <dbReference type="ARBA" id="ARBA00022679"/>
    </source>
</evidence>
<organism evidence="7 8">
    <name type="scientific">Eubacterium oxidoreducens</name>
    <dbReference type="NCBI Taxonomy" id="1732"/>
    <lineage>
        <taxon>Bacteria</taxon>
        <taxon>Bacillati</taxon>
        <taxon>Bacillota</taxon>
        <taxon>Clostridia</taxon>
        <taxon>Eubacteriales</taxon>
        <taxon>Eubacteriaceae</taxon>
        <taxon>Eubacterium</taxon>
    </lineage>
</organism>
<dbReference type="SUPFAM" id="SSF53756">
    <property type="entry name" value="UDP-Glycosyltransferase/glycogen phosphorylase"/>
    <property type="match status" value="1"/>
</dbReference>
<sequence length="1520" mass="178185">MELSIIYLSTEDNKEEKATIESIAAEAKKINGDIELLVATELKQDIRSLLPQNVTVQQVDVEEQDDNEIILAAMNKIDGEWFTVMRGGDTCEEGLLAKAKSEANAHKEYAIIMPKKFWPNKATTPFAKTMSKREVVYLNLTKRYAIHPFFMEGTFFKKSLLEHIKYRPELGMEAERDFCLRACVKEKKMIFLQMQKFHLAKFTEGEKVYYEGVYNPDWYNRSFTDYWLPYLEEFEQAGERVPTVVQYDFMFSVASRLLSNWNNRNKHVIDEEQGMETLRLIGRCFAYISDEVLYNAREVKECSVPNSLKWIYGTWKNGKDFTFDKHYLMGDMYYGASSVSLDQVCEMATNIVFMDYDGEYLEIDGSVHPILYSMADSVYFVAGTEKYKLKYNQRYSINKVFGISLYKAHSFHVSIPISSILKGHLFCFANFGEETVKIHFSYESHFSRMSGRFENSYWRFGEDKEYIMTKSEDGLLVKKDTANGWKKQERALIKEMRAQKRKREYIFIAVRKAYFMAKPFLKRKPIWMYLDKIYKAGDSSEYLYRYACAQNDDIKHYYLVDKKSADYERLKKDGYKPLVRGSIKHRLIFLLADMMVISNSTVFAFNDFRMMQSSYVRDLTDFHVCCVQHGMSVQKIAVAQNRLRDNIRLYFCASKYEIENLSRPVYNYAGMDILKLTGVPRYDGLVNRDKKQILISPTWRMQAAAPVRKSESQQRDYNPMFKESSYYKVYNALINHPRLIEAAKKYGYRIAYVLHPIVSAQLKDFEKNDMVDIIPSVGDFSYEKMFCESSLMVTDYSGVQFDFAYMRKPVVYLHHEDIPQHYEEGSFFYDTMGFGEIVRNNEQLVDLLCEYMENGCQMKPEYVARADDFFYYNDHNNCERIYQTMLEYQENHIRHTGREFSVRPNDAAIKNFDNRKHSLKEVNNLLSSYQKLVQRKRITDRYYEESLDEKAILLLGLGHNVRGNLQYILNELNSNDEFKEYRMYVRTNESTQEIVKEYIRNNHWTRTEPVLEERQYSILMESAKYLITEVFFPQGWVKKPGQVVINIWHGTPLKKLGLAKNSKNAHRNGITQKNFIEADYLLYPNEYTRDNMLRSYKVQNLMNGKALLLGYPRTGGILENMAGDMTQLKQILAPNGERIFAYMPTWKDYLKEEKVVAESKELLDYIDANLPSDCILYVNLHHKVSDFIDYDSYTRVKKFPPNVDSYALLAATQALITDYSSVFYDYLATRKHIILHCGDYELYAKKRGTYMNLMDLPFDKAATKEEVLACMLQPKNYDDEKAYQLFNAYDSKENAKKLCRLFLGDESGLNLETIEHDQRKRILLYTDRASDEEERDMMAQFAAGYHSEAQELYFSCARNRIKPFRKEIYPLFFEHSVIGVEEESFLTVRVQELLKLYEEGKVAFEDIKKFVLYDFALDAKRMYGSAAFDVIILYDVDDASKLFSLTTMPGVKVLLISKAMRQALESGDRVFRAAFDYAKSRSMGVYALEEQESDDKITYIKNVDEFVQVVDRACEEGEYL</sequence>
<dbReference type="EMBL" id="FMXR01000023">
    <property type="protein sequence ID" value="SDB34401.1"/>
    <property type="molecule type" value="Genomic_DNA"/>
</dbReference>
<dbReference type="InterPro" id="IPR029044">
    <property type="entry name" value="Nucleotide-diphossugar_trans"/>
</dbReference>
<dbReference type="InterPro" id="IPR043148">
    <property type="entry name" value="TagF_C"/>
</dbReference>
<dbReference type="GO" id="GO:0005886">
    <property type="term" value="C:plasma membrane"/>
    <property type="evidence" value="ECO:0007669"/>
    <property type="project" value="UniProtKB-SubCell"/>
</dbReference>
<keyword evidence="5" id="KW-0777">Teichoic acid biosynthesis</keyword>
<proteinExistence type="inferred from homology"/>
<dbReference type="OrthoDB" id="9807097at2"/>
<comment type="similarity">
    <text evidence="2">Belongs to the CDP-glycerol glycerophosphotransferase family.</text>
</comment>
<evidence type="ECO:0000256" key="2">
    <source>
        <dbReference type="ARBA" id="ARBA00010488"/>
    </source>
</evidence>
<gene>
    <name evidence="7" type="ORF">SAMN02910417_02539</name>
</gene>
<dbReference type="Gene3D" id="3.40.50.12580">
    <property type="match status" value="2"/>
</dbReference>
<dbReference type="InterPro" id="IPR043149">
    <property type="entry name" value="TagF_N"/>
</dbReference>
<comment type="subcellular location">
    <subcellularLocation>
        <location evidence="1">Cell membrane</location>
        <topology evidence="1">Peripheral membrane protein</topology>
    </subcellularLocation>
</comment>
<evidence type="ECO:0000256" key="1">
    <source>
        <dbReference type="ARBA" id="ARBA00004202"/>
    </source>
</evidence>
<dbReference type="InterPro" id="IPR051612">
    <property type="entry name" value="Teichoic_Acid_Biosynth"/>
</dbReference>
<evidence type="ECO:0000256" key="6">
    <source>
        <dbReference type="ARBA" id="ARBA00023136"/>
    </source>
</evidence>
<accession>A0A1G6CND1</accession>
<dbReference type="Pfam" id="PF04464">
    <property type="entry name" value="Glyphos_transf"/>
    <property type="match status" value="2"/>
</dbReference>
<keyword evidence="8" id="KW-1185">Reference proteome</keyword>
<dbReference type="PANTHER" id="PTHR37316">
    <property type="entry name" value="TEICHOIC ACID GLYCEROL-PHOSPHATE PRIMASE"/>
    <property type="match status" value="1"/>
</dbReference>
<dbReference type="PANTHER" id="PTHR37316:SF3">
    <property type="entry name" value="TEICHOIC ACID GLYCEROL-PHOSPHATE TRANSFERASE"/>
    <property type="match status" value="1"/>
</dbReference>
<keyword evidence="4 7" id="KW-0808">Transferase</keyword>
<name>A0A1G6CND1_EUBOX</name>
<keyword evidence="3" id="KW-1003">Cell membrane</keyword>
<protein>
    <submittedName>
        <fullName evidence="7">CDP-glycerol glycerophosphotransferase, TagB/SpsB family</fullName>
    </submittedName>
</protein>
<dbReference type="Proteomes" id="UP000199228">
    <property type="component" value="Unassembled WGS sequence"/>
</dbReference>
<evidence type="ECO:0000313" key="8">
    <source>
        <dbReference type="Proteomes" id="UP000199228"/>
    </source>
</evidence>
<dbReference type="RefSeq" id="WP_090174726.1">
    <property type="nucleotide sequence ID" value="NZ_FMXR01000023.1"/>
</dbReference>
<dbReference type="STRING" id="1732.SAMN02910417_02539"/>
<evidence type="ECO:0000313" key="7">
    <source>
        <dbReference type="EMBL" id="SDB34401.1"/>
    </source>
</evidence>
<keyword evidence="6" id="KW-0472">Membrane</keyword>
<reference evidence="7 8" key="1">
    <citation type="submission" date="2016-10" db="EMBL/GenBank/DDBJ databases">
        <authorList>
            <person name="de Groot N.N."/>
        </authorList>
    </citation>
    <scope>NUCLEOTIDE SEQUENCE [LARGE SCALE GENOMIC DNA]</scope>
    <source>
        <strain evidence="7 8">DSM 3217</strain>
    </source>
</reference>
<dbReference type="InterPro" id="IPR007554">
    <property type="entry name" value="Glycerophosphate_synth"/>
</dbReference>
<dbReference type="Gene3D" id="3.40.50.11820">
    <property type="match status" value="1"/>
</dbReference>
<dbReference type="GO" id="GO:0019350">
    <property type="term" value="P:teichoic acid biosynthetic process"/>
    <property type="evidence" value="ECO:0007669"/>
    <property type="project" value="UniProtKB-KW"/>
</dbReference>